<dbReference type="Proteomes" id="UP000594480">
    <property type="component" value="Chromosome"/>
</dbReference>
<dbReference type="NCBIfam" id="NF038083">
    <property type="entry name" value="CU044_5270_fam"/>
    <property type="match status" value="1"/>
</dbReference>
<organism evidence="2 3">
    <name type="scientific">Microbacterium schleiferi</name>
    <dbReference type="NCBI Taxonomy" id="69362"/>
    <lineage>
        <taxon>Bacteria</taxon>
        <taxon>Bacillati</taxon>
        <taxon>Actinomycetota</taxon>
        <taxon>Actinomycetes</taxon>
        <taxon>Micrococcales</taxon>
        <taxon>Microbacteriaceae</taxon>
        <taxon>Microbacterium</taxon>
    </lineage>
</organism>
<dbReference type="AlphaFoldDB" id="A0A7S8MZQ9"/>
<dbReference type="EMBL" id="CP064760">
    <property type="protein sequence ID" value="QPE05560.1"/>
    <property type="molecule type" value="Genomic_DNA"/>
</dbReference>
<protein>
    <submittedName>
        <fullName evidence="2">CU044_5270 family protein</fullName>
    </submittedName>
</protein>
<feature type="compositionally biased region" description="Basic and acidic residues" evidence="1">
    <location>
        <begin position="9"/>
        <end position="18"/>
    </location>
</feature>
<gene>
    <name evidence="2" type="ORF">IT882_05995</name>
</gene>
<dbReference type="InterPro" id="IPR047789">
    <property type="entry name" value="CU044_5270-like"/>
</dbReference>
<feature type="region of interest" description="Disordered" evidence="1">
    <location>
        <begin position="1"/>
        <end position="22"/>
    </location>
</feature>
<sequence>MDELTLLRSTRDRRREPSPESLTAGRAALLTRIAADEGTAPAAAARSRHPWRTGLTWSTAGTAAAIVAVLVVGQVSMTASSAHASDLLRSAASEATHYADLTPGSGEYLRSVTHARWPSCRPAADGGPDICELNDQTLDVYMPADPTREWVLVRDWGNQTGVTGESIETITAHDGTFYGQDRWIPVDYADIPTDGAEAYAWIDAQDQGGSASRDEGNFVRIADILRSGLVPAAQRAALLDALSRIPGVSATEGVANLDGAVGVAIGRNEPFRGSERREIIIDPDTGLVIGERALAGANFFGWELGEQTSLTAVETTIVEVAP</sequence>
<reference evidence="2 3" key="1">
    <citation type="submission" date="2020-11" db="EMBL/GenBank/DDBJ databases">
        <title>Amino acid is mineralized and recycled by bacteria in oceanic microbiome.</title>
        <authorList>
            <person name="Zheng L.Y."/>
        </authorList>
    </citation>
    <scope>NUCLEOTIDE SEQUENCE [LARGE SCALE GENOMIC DNA]</scope>
    <source>
        <strain evidence="2 3">A32-1</strain>
    </source>
</reference>
<evidence type="ECO:0000256" key="1">
    <source>
        <dbReference type="SAM" id="MobiDB-lite"/>
    </source>
</evidence>
<evidence type="ECO:0000313" key="2">
    <source>
        <dbReference type="EMBL" id="QPE05560.1"/>
    </source>
</evidence>
<name>A0A7S8MZQ9_9MICO</name>
<accession>A0A7S8MZQ9</accession>
<keyword evidence="3" id="KW-1185">Reference proteome</keyword>
<proteinExistence type="predicted"/>
<evidence type="ECO:0000313" key="3">
    <source>
        <dbReference type="Proteomes" id="UP000594480"/>
    </source>
</evidence>
<dbReference type="RefSeq" id="WP_195693575.1">
    <property type="nucleotide sequence ID" value="NZ_CP064760.1"/>
</dbReference>
<dbReference type="KEGG" id="msf:IT882_05995"/>